<keyword evidence="2 5" id="KW-0238">DNA-binding</keyword>
<proteinExistence type="predicted"/>
<dbReference type="Gene3D" id="1.10.260.40">
    <property type="entry name" value="lambda repressor-like DNA-binding domains"/>
    <property type="match status" value="1"/>
</dbReference>
<accession>A0ABW5XH55</accession>
<organism evidence="5 6">
    <name type="scientific">Populibacterium corticicola</name>
    <dbReference type="NCBI Taxonomy" id="1812826"/>
    <lineage>
        <taxon>Bacteria</taxon>
        <taxon>Bacillati</taxon>
        <taxon>Actinomycetota</taxon>
        <taxon>Actinomycetes</taxon>
        <taxon>Micrococcales</taxon>
        <taxon>Jonesiaceae</taxon>
        <taxon>Populibacterium</taxon>
    </lineage>
</organism>
<dbReference type="PROSITE" id="PS00356">
    <property type="entry name" value="HTH_LACI_1"/>
    <property type="match status" value="1"/>
</dbReference>
<dbReference type="Pfam" id="PF00356">
    <property type="entry name" value="LacI"/>
    <property type="match status" value="1"/>
</dbReference>
<dbReference type="GO" id="GO:0003677">
    <property type="term" value="F:DNA binding"/>
    <property type="evidence" value="ECO:0007669"/>
    <property type="project" value="UniProtKB-KW"/>
</dbReference>
<comment type="caution">
    <text evidence="5">The sequence shown here is derived from an EMBL/GenBank/DDBJ whole genome shotgun (WGS) entry which is preliminary data.</text>
</comment>
<protein>
    <submittedName>
        <fullName evidence="5">LacI family DNA-binding transcriptional regulator</fullName>
    </submittedName>
</protein>
<dbReference type="Pfam" id="PF13377">
    <property type="entry name" value="Peripla_BP_3"/>
    <property type="match status" value="1"/>
</dbReference>
<sequence>MNQTLDEVARRAGVSTATASRALRDLPSVRGETKERVQRVARDMGYVISPSASTLASGRTRTIGLLTPWVNRWFFSNVIEGAEKGLRQVNFDALLYTFHEAPGQPRNRVDPQVLRKRVDGLLILGMQLDEDEVLSLESLELPMVFVGPGHLRHPTVGIDDFAVAQMIMAHLEECGHTRVAHIAGPDLEQFDNSPSAGRHAGWKAWQEERGRPCDDTWYHYSSFDRTGGFESAMLLLDTHPDITAIFAATDDLAIGAIQAAQARGLHVGTDIVIAGVDDEDLAAYLGLTTVHQNPREQGQQAAEMLLAAMGGQPAPLVTFGEISLVERASSGRNTVRLVN</sequence>
<dbReference type="CDD" id="cd01392">
    <property type="entry name" value="HTH_LacI"/>
    <property type="match status" value="1"/>
</dbReference>
<dbReference type="InterPro" id="IPR000843">
    <property type="entry name" value="HTH_LacI"/>
</dbReference>
<dbReference type="PANTHER" id="PTHR30146">
    <property type="entry name" value="LACI-RELATED TRANSCRIPTIONAL REPRESSOR"/>
    <property type="match status" value="1"/>
</dbReference>
<dbReference type="SMART" id="SM00354">
    <property type="entry name" value="HTH_LACI"/>
    <property type="match status" value="1"/>
</dbReference>
<dbReference type="CDD" id="cd06267">
    <property type="entry name" value="PBP1_LacI_sugar_binding-like"/>
    <property type="match status" value="1"/>
</dbReference>
<evidence type="ECO:0000256" key="1">
    <source>
        <dbReference type="ARBA" id="ARBA00023015"/>
    </source>
</evidence>
<dbReference type="InterPro" id="IPR028082">
    <property type="entry name" value="Peripla_BP_I"/>
</dbReference>
<evidence type="ECO:0000313" key="5">
    <source>
        <dbReference type="EMBL" id="MFD2840163.1"/>
    </source>
</evidence>
<dbReference type="SUPFAM" id="SSF47413">
    <property type="entry name" value="lambda repressor-like DNA-binding domains"/>
    <property type="match status" value="1"/>
</dbReference>
<evidence type="ECO:0000256" key="2">
    <source>
        <dbReference type="ARBA" id="ARBA00023125"/>
    </source>
</evidence>
<evidence type="ECO:0000259" key="4">
    <source>
        <dbReference type="PROSITE" id="PS50932"/>
    </source>
</evidence>
<keyword evidence="1" id="KW-0805">Transcription regulation</keyword>
<dbReference type="SUPFAM" id="SSF53822">
    <property type="entry name" value="Periplasmic binding protein-like I"/>
    <property type="match status" value="1"/>
</dbReference>
<dbReference type="EMBL" id="JBHUOP010000002">
    <property type="protein sequence ID" value="MFD2840163.1"/>
    <property type="molecule type" value="Genomic_DNA"/>
</dbReference>
<evidence type="ECO:0000313" key="6">
    <source>
        <dbReference type="Proteomes" id="UP001597391"/>
    </source>
</evidence>
<reference evidence="6" key="1">
    <citation type="journal article" date="2019" name="Int. J. Syst. Evol. Microbiol.">
        <title>The Global Catalogue of Microorganisms (GCM) 10K type strain sequencing project: providing services to taxonomists for standard genome sequencing and annotation.</title>
        <authorList>
            <consortium name="The Broad Institute Genomics Platform"/>
            <consortium name="The Broad Institute Genome Sequencing Center for Infectious Disease"/>
            <person name="Wu L."/>
            <person name="Ma J."/>
        </authorList>
    </citation>
    <scope>NUCLEOTIDE SEQUENCE [LARGE SCALE GENOMIC DNA]</scope>
    <source>
        <strain evidence="6">KCTC 33576</strain>
    </source>
</reference>
<keyword evidence="3" id="KW-0804">Transcription</keyword>
<dbReference type="InterPro" id="IPR010982">
    <property type="entry name" value="Lambda_DNA-bd_dom_sf"/>
</dbReference>
<evidence type="ECO:0000256" key="3">
    <source>
        <dbReference type="ARBA" id="ARBA00023163"/>
    </source>
</evidence>
<dbReference type="Gene3D" id="3.40.50.2300">
    <property type="match status" value="2"/>
</dbReference>
<name>A0ABW5XH55_9MICO</name>
<dbReference type="PANTHER" id="PTHR30146:SF109">
    <property type="entry name" value="HTH-TYPE TRANSCRIPTIONAL REGULATOR GALS"/>
    <property type="match status" value="1"/>
</dbReference>
<feature type="domain" description="HTH lacI-type" evidence="4">
    <location>
        <begin position="3"/>
        <end position="57"/>
    </location>
</feature>
<dbReference type="Proteomes" id="UP001597391">
    <property type="component" value="Unassembled WGS sequence"/>
</dbReference>
<keyword evidence="6" id="KW-1185">Reference proteome</keyword>
<dbReference type="RefSeq" id="WP_377465858.1">
    <property type="nucleotide sequence ID" value="NZ_JBHUOP010000002.1"/>
</dbReference>
<gene>
    <name evidence="5" type="ORF">ACFSYH_06230</name>
</gene>
<dbReference type="PROSITE" id="PS50932">
    <property type="entry name" value="HTH_LACI_2"/>
    <property type="match status" value="1"/>
</dbReference>
<dbReference type="InterPro" id="IPR046335">
    <property type="entry name" value="LacI/GalR-like_sensor"/>
</dbReference>